<keyword evidence="1" id="KW-0472">Membrane</keyword>
<dbReference type="OrthoDB" id="8968575at2"/>
<comment type="caution">
    <text evidence="2">The sequence shown here is derived from an EMBL/GenBank/DDBJ whole genome shotgun (WGS) entry which is preliminary data.</text>
</comment>
<sequence>MSESDRPEDKPRPKYRAARAGLYLVPGYPVIKAMASMKDAAAGGMRTIADRHRELAAQRVNPRSRTFNEAMALRRPDALPLAAIERSCLRRKQVSMAVAFVSASFVVGSIGGHNVFGAFLGLLFVGLCGLFALKYEHRIWQIEAGRAAPDEPLGGYGRFFASKGALKRLLNPRLFN</sequence>
<evidence type="ECO:0000313" key="2">
    <source>
        <dbReference type="EMBL" id="RDU98729.1"/>
    </source>
</evidence>
<name>A0A3D8K0E7_9BURK</name>
<dbReference type="AlphaFoldDB" id="A0A3D8K0E7"/>
<dbReference type="RefSeq" id="WP_115533545.1">
    <property type="nucleotide sequence ID" value="NZ_QRGA01000006.1"/>
</dbReference>
<evidence type="ECO:0000256" key="1">
    <source>
        <dbReference type="SAM" id="Phobius"/>
    </source>
</evidence>
<keyword evidence="3" id="KW-1185">Reference proteome</keyword>
<organism evidence="2 3">
    <name type="scientific">Trinickia dinghuensis</name>
    <dbReference type="NCBI Taxonomy" id="2291023"/>
    <lineage>
        <taxon>Bacteria</taxon>
        <taxon>Pseudomonadati</taxon>
        <taxon>Pseudomonadota</taxon>
        <taxon>Betaproteobacteria</taxon>
        <taxon>Burkholderiales</taxon>
        <taxon>Burkholderiaceae</taxon>
        <taxon>Trinickia</taxon>
    </lineage>
</organism>
<feature type="transmembrane region" description="Helical" evidence="1">
    <location>
        <begin position="116"/>
        <end position="133"/>
    </location>
</feature>
<protein>
    <submittedName>
        <fullName evidence="2">Uncharacterized protein</fullName>
    </submittedName>
</protein>
<gene>
    <name evidence="2" type="ORF">DWV00_10700</name>
</gene>
<accession>A0A3D8K0E7</accession>
<keyword evidence="1" id="KW-1133">Transmembrane helix</keyword>
<proteinExistence type="predicted"/>
<feature type="transmembrane region" description="Helical" evidence="1">
    <location>
        <begin position="94"/>
        <end position="110"/>
    </location>
</feature>
<reference evidence="2 3" key="1">
    <citation type="submission" date="2018-08" db="EMBL/GenBank/DDBJ databases">
        <title>Paraburkholderia sp. DHOM06 isolated from forest soil.</title>
        <authorList>
            <person name="Gao Z.-H."/>
            <person name="Qiu L.-H."/>
        </authorList>
    </citation>
    <scope>NUCLEOTIDE SEQUENCE [LARGE SCALE GENOMIC DNA]</scope>
    <source>
        <strain evidence="2 3">DHOM06</strain>
    </source>
</reference>
<evidence type="ECO:0000313" key="3">
    <source>
        <dbReference type="Proteomes" id="UP000256838"/>
    </source>
</evidence>
<keyword evidence="1" id="KW-0812">Transmembrane</keyword>
<dbReference type="Proteomes" id="UP000256838">
    <property type="component" value="Unassembled WGS sequence"/>
</dbReference>
<dbReference type="EMBL" id="QRGA01000006">
    <property type="protein sequence ID" value="RDU98729.1"/>
    <property type="molecule type" value="Genomic_DNA"/>
</dbReference>